<name>X1VL84_9ZZZZ</name>
<proteinExistence type="predicted"/>
<dbReference type="AlphaFoldDB" id="X1VL84"/>
<accession>X1VL84</accession>
<gene>
    <name evidence="1" type="ORF">S12H4_45412</name>
</gene>
<reference evidence="1" key="1">
    <citation type="journal article" date="2014" name="Front. Microbiol.">
        <title>High frequency of phylogenetically diverse reductive dehalogenase-homologous genes in deep subseafloor sedimentary metagenomes.</title>
        <authorList>
            <person name="Kawai M."/>
            <person name="Futagami T."/>
            <person name="Toyoda A."/>
            <person name="Takaki Y."/>
            <person name="Nishi S."/>
            <person name="Hori S."/>
            <person name="Arai W."/>
            <person name="Tsubouchi T."/>
            <person name="Morono Y."/>
            <person name="Uchiyama I."/>
            <person name="Ito T."/>
            <person name="Fujiyama A."/>
            <person name="Inagaki F."/>
            <person name="Takami H."/>
        </authorList>
    </citation>
    <scope>NUCLEOTIDE SEQUENCE</scope>
    <source>
        <strain evidence="1">Expedition CK06-06</strain>
    </source>
</reference>
<dbReference type="EMBL" id="BARW01028078">
    <property type="protein sequence ID" value="GAJ08980.1"/>
    <property type="molecule type" value="Genomic_DNA"/>
</dbReference>
<evidence type="ECO:0000313" key="1">
    <source>
        <dbReference type="EMBL" id="GAJ08980.1"/>
    </source>
</evidence>
<comment type="caution">
    <text evidence="1">The sequence shown here is derived from an EMBL/GenBank/DDBJ whole genome shotgun (WGS) entry which is preliminary data.</text>
</comment>
<sequence length="88" mass="10207">MQVKARIAFTKCPIDKWGRETEISKDQLSILRRVFENVGKEQVTHDQNINLTSLYNEIFGMNKKVTTCGSCVKEIIRDLKEIVKAYED</sequence>
<organism evidence="1">
    <name type="scientific">marine sediment metagenome</name>
    <dbReference type="NCBI Taxonomy" id="412755"/>
    <lineage>
        <taxon>unclassified sequences</taxon>
        <taxon>metagenomes</taxon>
        <taxon>ecological metagenomes</taxon>
    </lineage>
</organism>
<protein>
    <submittedName>
        <fullName evidence="1">Uncharacterized protein</fullName>
    </submittedName>
</protein>